<dbReference type="EMBL" id="SDMP01000006">
    <property type="protein sequence ID" value="RYR51026.1"/>
    <property type="molecule type" value="Genomic_DNA"/>
</dbReference>
<dbReference type="AlphaFoldDB" id="A0A445CJB5"/>
<organism evidence="1 2">
    <name type="scientific">Arachis hypogaea</name>
    <name type="common">Peanut</name>
    <dbReference type="NCBI Taxonomy" id="3818"/>
    <lineage>
        <taxon>Eukaryota</taxon>
        <taxon>Viridiplantae</taxon>
        <taxon>Streptophyta</taxon>
        <taxon>Embryophyta</taxon>
        <taxon>Tracheophyta</taxon>
        <taxon>Spermatophyta</taxon>
        <taxon>Magnoliopsida</taxon>
        <taxon>eudicotyledons</taxon>
        <taxon>Gunneridae</taxon>
        <taxon>Pentapetalae</taxon>
        <taxon>rosids</taxon>
        <taxon>fabids</taxon>
        <taxon>Fabales</taxon>
        <taxon>Fabaceae</taxon>
        <taxon>Papilionoideae</taxon>
        <taxon>50 kb inversion clade</taxon>
        <taxon>dalbergioids sensu lato</taxon>
        <taxon>Dalbergieae</taxon>
        <taxon>Pterocarpus clade</taxon>
        <taxon>Arachis</taxon>
    </lineage>
</organism>
<sequence length="137" mass="15784">MNKETRTLIEGMLGVLAEAEDAKIEGILMRSFLRIRVGINITRALPTGFWLEREELPPLWVFFKYERLPDIYCFNYGIIGNEKKNYRNSAAMACWDPTKKKYSPGLGVSQVHPLSSMGVGASNQYEWIEVREEQVHE</sequence>
<gene>
    <name evidence="1" type="ORF">Ahy_A06g026081</name>
</gene>
<accession>A0A445CJB5</accession>
<comment type="caution">
    <text evidence="1">The sequence shown here is derived from an EMBL/GenBank/DDBJ whole genome shotgun (WGS) entry which is preliminary data.</text>
</comment>
<dbReference type="Proteomes" id="UP000289738">
    <property type="component" value="Chromosome A06"/>
</dbReference>
<proteinExistence type="predicted"/>
<name>A0A445CJB5_ARAHY</name>
<evidence type="ECO:0000313" key="2">
    <source>
        <dbReference type="Proteomes" id="UP000289738"/>
    </source>
</evidence>
<keyword evidence="2" id="KW-1185">Reference proteome</keyword>
<evidence type="ECO:0008006" key="3">
    <source>
        <dbReference type="Google" id="ProtNLM"/>
    </source>
</evidence>
<evidence type="ECO:0000313" key="1">
    <source>
        <dbReference type="EMBL" id="RYR51026.1"/>
    </source>
</evidence>
<protein>
    <recommendedName>
        <fullName evidence="3">Zinc knuckle CX2CX4HX4C domain-containing protein</fullName>
    </recommendedName>
</protein>
<reference evidence="1 2" key="1">
    <citation type="submission" date="2019-01" db="EMBL/GenBank/DDBJ databases">
        <title>Sequencing of cultivated peanut Arachis hypogaea provides insights into genome evolution and oil improvement.</title>
        <authorList>
            <person name="Chen X."/>
        </authorList>
    </citation>
    <scope>NUCLEOTIDE SEQUENCE [LARGE SCALE GENOMIC DNA]</scope>
    <source>
        <strain evidence="2">cv. Fuhuasheng</strain>
        <tissue evidence="1">Leaves</tissue>
    </source>
</reference>